<proteinExistence type="predicted"/>
<comment type="caution">
    <text evidence="1">The sequence shown here is derived from an EMBL/GenBank/DDBJ whole genome shotgun (WGS) entry which is preliminary data.</text>
</comment>
<evidence type="ECO:0000313" key="2">
    <source>
        <dbReference type="Proteomes" id="UP000547674"/>
    </source>
</evidence>
<protein>
    <submittedName>
        <fullName evidence="1">Antitoxin</fullName>
    </submittedName>
</protein>
<gene>
    <name evidence="1" type="ORF">HKN21_14285</name>
</gene>
<reference evidence="1 2" key="1">
    <citation type="submission" date="2020-03" db="EMBL/GenBank/DDBJ databases">
        <title>Metabolic flexibility allows generalist bacteria to become dominant in a frequently disturbed ecosystem.</title>
        <authorList>
            <person name="Chen Y.-J."/>
            <person name="Leung P.M."/>
            <person name="Bay S.K."/>
            <person name="Hugenholtz P."/>
            <person name="Kessler A.J."/>
            <person name="Shelley G."/>
            <person name="Waite D.W."/>
            <person name="Cook P.L."/>
            <person name="Greening C."/>
        </authorList>
    </citation>
    <scope>NUCLEOTIDE SEQUENCE [LARGE SCALE GENOMIC DNA]</scope>
    <source>
        <strain evidence="1">SS_bin_28</strain>
    </source>
</reference>
<accession>A0A7Y2H3P2</accession>
<organism evidence="1 2">
    <name type="scientific">Eiseniibacteriota bacterium</name>
    <dbReference type="NCBI Taxonomy" id="2212470"/>
    <lineage>
        <taxon>Bacteria</taxon>
        <taxon>Candidatus Eiseniibacteriota</taxon>
    </lineage>
</organism>
<dbReference type="InterPro" id="IPR025528">
    <property type="entry name" value="BrnA_antitoxin"/>
</dbReference>
<name>A0A7Y2H3P2_UNCEI</name>
<dbReference type="AlphaFoldDB" id="A0A7Y2H3P2"/>
<sequence>MRKHYDFDKMKGRRNPHTAKLKKQITIRLGVDVLDYFKELSEEVGIPYQNLINLYLRDCVASGRKPSLKWAS</sequence>
<dbReference type="Pfam" id="PF14384">
    <property type="entry name" value="BrnA_antitoxin"/>
    <property type="match status" value="1"/>
</dbReference>
<dbReference type="Proteomes" id="UP000547674">
    <property type="component" value="Unassembled WGS sequence"/>
</dbReference>
<evidence type="ECO:0000313" key="1">
    <source>
        <dbReference type="EMBL" id="NNF07928.1"/>
    </source>
</evidence>
<dbReference type="EMBL" id="JABDJR010000574">
    <property type="protein sequence ID" value="NNF07928.1"/>
    <property type="molecule type" value="Genomic_DNA"/>
</dbReference>